<dbReference type="GO" id="GO:0004222">
    <property type="term" value="F:metalloendopeptidase activity"/>
    <property type="evidence" value="ECO:0007669"/>
    <property type="project" value="TreeGrafter"/>
</dbReference>
<dbReference type="PANTHER" id="PTHR21666">
    <property type="entry name" value="PEPTIDASE-RELATED"/>
    <property type="match status" value="1"/>
</dbReference>
<proteinExistence type="predicted"/>
<organism evidence="3 4">
    <name type="scientific">BD1-7 clade bacterium</name>
    <dbReference type="NCBI Taxonomy" id="2029982"/>
    <lineage>
        <taxon>Bacteria</taxon>
        <taxon>Pseudomonadati</taxon>
        <taxon>Pseudomonadota</taxon>
        <taxon>Gammaproteobacteria</taxon>
        <taxon>Cellvibrionales</taxon>
        <taxon>Spongiibacteraceae</taxon>
        <taxon>BD1-7 clade</taxon>
    </lineage>
</organism>
<dbReference type="EMBL" id="CACSII010000017">
    <property type="protein sequence ID" value="CAA0114243.1"/>
    <property type="molecule type" value="Genomic_DNA"/>
</dbReference>
<keyword evidence="1" id="KW-0812">Transmembrane</keyword>
<dbReference type="EC" id="3.4.24.-" evidence="3"/>
<reference evidence="3 4" key="1">
    <citation type="submission" date="2019-11" db="EMBL/GenBank/DDBJ databases">
        <authorList>
            <person name="Holert J."/>
        </authorList>
    </citation>
    <scope>NUCLEOTIDE SEQUENCE [LARGE SCALE GENOMIC DNA]</scope>
    <source>
        <strain evidence="3">BC5_2</strain>
    </source>
</reference>
<sequence>MKLIVIDSELSQSKSYDFDRRWIHVFLAGLAALVLCLLTLTWVVVERGNRIEETRAQLDGIQQDLLAQQYDLDSYYTYVERVMIEQAKRAGMMEARISRVEALGGRLADTAQIADEFDFYSLPAIGGPAEEDLALVHTTALPPVEDMTGEGALAIPEVDVAPQSLIEPESVSESLLTDTYKNLEQKLRYRQQELVSLQNLLLDENIHKEQYLAGKPVTSGWLSSKFGKRIDPFHGRVAWHKGVDFAGDWDSPILAVASGVVVWSGERYGYGDMVEIDHGNGYATRYGHNRKNLVKLGDVVTKGQQIAEMGSSGRSTGPHVHFEVLKNGKQVNPRRYIYRKAF</sequence>
<dbReference type="FunFam" id="2.70.70.10:FF:000006">
    <property type="entry name" value="M23 family peptidase"/>
    <property type="match status" value="1"/>
</dbReference>
<dbReference type="CDD" id="cd12797">
    <property type="entry name" value="M23_peptidase"/>
    <property type="match status" value="1"/>
</dbReference>
<evidence type="ECO:0000313" key="3">
    <source>
        <dbReference type="EMBL" id="CAA0114243.1"/>
    </source>
</evidence>
<dbReference type="AlphaFoldDB" id="A0A5S9QAB7"/>
<dbReference type="Gene3D" id="2.70.70.10">
    <property type="entry name" value="Glucose Permease (Domain IIA)"/>
    <property type="match status" value="1"/>
</dbReference>
<protein>
    <submittedName>
        <fullName evidence="3">Murein DD-endopeptidase MepM</fullName>
        <ecNumber evidence="3">3.4.24.-</ecNumber>
    </submittedName>
</protein>
<dbReference type="InterPro" id="IPR050570">
    <property type="entry name" value="Cell_wall_metabolism_enzyme"/>
</dbReference>
<feature type="transmembrane region" description="Helical" evidence="1">
    <location>
        <begin position="22"/>
        <end position="45"/>
    </location>
</feature>
<evidence type="ECO:0000313" key="4">
    <source>
        <dbReference type="Proteomes" id="UP000434580"/>
    </source>
</evidence>
<keyword evidence="3" id="KW-0378">Hydrolase</keyword>
<keyword evidence="1" id="KW-0472">Membrane</keyword>
<feature type="domain" description="M23ase beta-sheet core" evidence="2">
    <location>
        <begin position="240"/>
        <end position="333"/>
    </location>
</feature>
<dbReference type="InterPro" id="IPR016047">
    <property type="entry name" value="M23ase_b-sheet_dom"/>
</dbReference>
<name>A0A5S9QAB7_9GAMM</name>
<evidence type="ECO:0000259" key="2">
    <source>
        <dbReference type="Pfam" id="PF01551"/>
    </source>
</evidence>
<accession>A0A5S9QAB7</accession>
<dbReference type="Proteomes" id="UP000434580">
    <property type="component" value="Unassembled WGS sequence"/>
</dbReference>
<gene>
    <name evidence="3" type="primary">mepM_3</name>
    <name evidence="3" type="ORF">DPBNPPHM_01812</name>
</gene>
<keyword evidence="1" id="KW-1133">Transmembrane helix</keyword>
<dbReference type="SUPFAM" id="SSF51261">
    <property type="entry name" value="Duplicated hybrid motif"/>
    <property type="match status" value="1"/>
</dbReference>
<dbReference type="PANTHER" id="PTHR21666:SF291">
    <property type="entry name" value="STAGE II SPORULATION PROTEIN Q"/>
    <property type="match status" value="1"/>
</dbReference>
<dbReference type="Pfam" id="PF01551">
    <property type="entry name" value="Peptidase_M23"/>
    <property type="match status" value="1"/>
</dbReference>
<dbReference type="OrthoDB" id="9805070at2"/>
<evidence type="ECO:0000256" key="1">
    <source>
        <dbReference type="SAM" id="Phobius"/>
    </source>
</evidence>
<dbReference type="InterPro" id="IPR011055">
    <property type="entry name" value="Dup_hybrid_motif"/>
</dbReference>